<comment type="caution">
    <text evidence="1">The sequence shown here is derived from an EMBL/GenBank/DDBJ whole genome shotgun (WGS) entry which is preliminary data.</text>
</comment>
<proteinExistence type="predicted"/>
<gene>
    <name evidence="1" type="ORF">F5878DRAFT_537529</name>
</gene>
<protein>
    <submittedName>
        <fullName evidence="1">Uncharacterized protein</fullName>
    </submittedName>
</protein>
<keyword evidence="2" id="KW-1185">Reference proteome</keyword>
<organism evidence="1 2">
    <name type="scientific">Lentinula raphanica</name>
    <dbReference type="NCBI Taxonomy" id="153919"/>
    <lineage>
        <taxon>Eukaryota</taxon>
        <taxon>Fungi</taxon>
        <taxon>Dikarya</taxon>
        <taxon>Basidiomycota</taxon>
        <taxon>Agaricomycotina</taxon>
        <taxon>Agaricomycetes</taxon>
        <taxon>Agaricomycetidae</taxon>
        <taxon>Agaricales</taxon>
        <taxon>Marasmiineae</taxon>
        <taxon>Omphalotaceae</taxon>
        <taxon>Lentinula</taxon>
    </lineage>
</organism>
<name>A0AA38UES7_9AGAR</name>
<sequence length="247" mass="27090">MSSQEGSSFTNKKNELQSSSSTRYLSLANSSATSSSTLRHLRTDLVEVLGPDLLVPTTEISSIPCAGVRIASGNLLGLMGWRLIVELDESEEMDRSWRRKQPGKSVIQHKKLSVVSNFILDTGSAKSSVSQETLRALKYQGSYNPGTEVKLRIQGISTQCLVATLGEASRLGGQFMTSGNLTFYFDKKLNAPVLYVGDESNERPTSHIPRTVNVTGMDHRNHRKSLRDSMSSILSSLSFMKHNDSGC</sequence>
<reference evidence="1" key="1">
    <citation type="submission" date="2022-08" db="EMBL/GenBank/DDBJ databases">
        <authorList>
            <consortium name="DOE Joint Genome Institute"/>
            <person name="Min B."/>
            <person name="Riley R."/>
            <person name="Sierra-Patev S."/>
            <person name="Naranjo-Ortiz M."/>
            <person name="Looney B."/>
            <person name="Konkel Z."/>
            <person name="Slot J.C."/>
            <person name="Sakamoto Y."/>
            <person name="Steenwyk J.L."/>
            <person name="Rokas A."/>
            <person name="Carro J."/>
            <person name="Camarero S."/>
            <person name="Ferreira P."/>
            <person name="Molpeceres G."/>
            <person name="Ruiz-Duenas F.J."/>
            <person name="Serrano A."/>
            <person name="Henrissat B."/>
            <person name="Drula E."/>
            <person name="Hughes K.W."/>
            <person name="Mata J.L."/>
            <person name="Ishikawa N.K."/>
            <person name="Vargas-Isla R."/>
            <person name="Ushijima S."/>
            <person name="Smith C.A."/>
            <person name="Ahrendt S."/>
            <person name="Andreopoulos W."/>
            <person name="He G."/>
            <person name="Labutti K."/>
            <person name="Lipzen A."/>
            <person name="Ng V."/>
            <person name="Sandor L."/>
            <person name="Barry K."/>
            <person name="Martinez A.T."/>
            <person name="Xiao Y."/>
            <person name="Gibbons J.G."/>
            <person name="Terashima K."/>
            <person name="Hibbett D.S."/>
            <person name="Grigoriev I.V."/>
        </authorList>
    </citation>
    <scope>NUCLEOTIDE SEQUENCE</scope>
    <source>
        <strain evidence="1">TFB9207</strain>
    </source>
</reference>
<evidence type="ECO:0000313" key="2">
    <source>
        <dbReference type="Proteomes" id="UP001163846"/>
    </source>
</evidence>
<evidence type="ECO:0000313" key="1">
    <source>
        <dbReference type="EMBL" id="KAJ3838425.1"/>
    </source>
</evidence>
<accession>A0AA38UES7</accession>
<dbReference type="Proteomes" id="UP001163846">
    <property type="component" value="Unassembled WGS sequence"/>
</dbReference>
<dbReference type="EMBL" id="MU806183">
    <property type="protein sequence ID" value="KAJ3838425.1"/>
    <property type="molecule type" value="Genomic_DNA"/>
</dbReference>
<dbReference type="AlphaFoldDB" id="A0AA38UES7"/>